<feature type="domain" description="Recombinase" evidence="4">
    <location>
        <begin position="190"/>
        <end position="299"/>
    </location>
</feature>
<dbReference type="PROSITE" id="PS51737">
    <property type="entry name" value="RECOMBINASE_DNA_BIND"/>
    <property type="match status" value="1"/>
</dbReference>
<dbReference type="PANTHER" id="PTHR30461:SF2">
    <property type="entry name" value="SERINE RECOMBINASE PINE-RELATED"/>
    <property type="match status" value="1"/>
</dbReference>
<dbReference type="InterPro" id="IPR038109">
    <property type="entry name" value="DNA_bind_recomb_sf"/>
</dbReference>
<dbReference type="PANTHER" id="PTHR30461">
    <property type="entry name" value="DNA-INVERTASE FROM LAMBDOID PROPHAGE"/>
    <property type="match status" value="1"/>
</dbReference>
<reference evidence="6" key="1">
    <citation type="journal article" date="2019" name="Int. J. Syst. Evol. Microbiol.">
        <title>The Global Catalogue of Microorganisms (GCM) 10K type strain sequencing project: providing services to taxonomists for standard genome sequencing and annotation.</title>
        <authorList>
            <consortium name="The Broad Institute Genomics Platform"/>
            <consortium name="The Broad Institute Genome Sequencing Center for Infectious Disease"/>
            <person name="Wu L."/>
            <person name="Ma J."/>
        </authorList>
    </citation>
    <scope>NUCLEOTIDE SEQUENCE [LARGE SCALE GENOMIC DNA]</scope>
    <source>
        <strain evidence="6">CGMCC 1.15922</strain>
    </source>
</reference>
<keyword evidence="6" id="KW-1185">Reference proteome</keyword>
<organism evidence="5 6">
    <name type="scientific">Thalassotalea profundi</name>
    <dbReference type="NCBI Taxonomy" id="2036687"/>
    <lineage>
        <taxon>Bacteria</taxon>
        <taxon>Pseudomonadati</taxon>
        <taxon>Pseudomonadota</taxon>
        <taxon>Gammaproteobacteria</taxon>
        <taxon>Alteromonadales</taxon>
        <taxon>Colwelliaceae</taxon>
        <taxon>Thalassotalea</taxon>
    </lineage>
</organism>
<evidence type="ECO:0000259" key="4">
    <source>
        <dbReference type="PROSITE" id="PS51737"/>
    </source>
</evidence>
<dbReference type="InterPro" id="IPR006119">
    <property type="entry name" value="Resolv_N"/>
</dbReference>
<dbReference type="InterPro" id="IPR036162">
    <property type="entry name" value="Resolvase-like_N_sf"/>
</dbReference>
<dbReference type="CDD" id="cd00338">
    <property type="entry name" value="Ser_Recombinase"/>
    <property type="match status" value="1"/>
</dbReference>
<dbReference type="Gene3D" id="3.40.50.1390">
    <property type="entry name" value="Resolvase, N-terminal catalytic domain"/>
    <property type="match status" value="1"/>
</dbReference>
<feature type="coiled-coil region" evidence="3">
    <location>
        <begin position="614"/>
        <end position="659"/>
    </location>
</feature>
<evidence type="ECO:0000256" key="1">
    <source>
        <dbReference type="ARBA" id="ARBA00023125"/>
    </source>
</evidence>
<dbReference type="Proteomes" id="UP000626370">
    <property type="component" value="Unassembled WGS sequence"/>
</dbReference>
<dbReference type="SMART" id="SM00857">
    <property type="entry name" value="Resolvase"/>
    <property type="match status" value="1"/>
</dbReference>
<dbReference type="SUPFAM" id="SSF53041">
    <property type="entry name" value="Resolvase-like"/>
    <property type="match status" value="1"/>
</dbReference>
<dbReference type="EMBL" id="BNAH01000005">
    <property type="protein sequence ID" value="GHE86287.1"/>
    <property type="molecule type" value="Genomic_DNA"/>
</dbReference>
<dbReference type="RefSeq" id="WP_189377580.1">
    <property type="nucleotide sequence ID" value="NZ_BNAH01000005.1"/>
</dbReference>
<dbReference type="InterPro" id="IPR011109">
    <property type="entry name" value="DNA_bind_recombinase_dom"/>
</dbReference>
<evidence type="ECO:0000313" key="5">
    <source>
        <dbReference type="EMBL" id="GHE86287.1"/>
    </source>
</evidence>
<accession>A0ABQ3INI7</accession>
<dbReference type="Gene3D" id="3.90.1750.20">
    <property type="entry name" value="Putative Large Serine Recombinase, Chain B, Domain 2"/>
    <property type="match status" value="1"/>
</dbReference>
<sequence length="678" mass="78178">MNSCVREYMLTPKIYSYTRFSSEKQLRGHSLQRQTEAIEEWLQNNNVNIPIDDTLHMRDLGVSAWSGANVGEDAALGGFLIAVKEGRVPRNSYLILEKLDRATRQKVTIAVGILTDIINHGITIVTLSDGKEYNEESLNKNSGMDFMFAIFQLGLAHQESQNKSERISKAYSNKIKQLVENDRPITHNKPNWLDVDDDGNFVVIKERADAIKYFFDVMVEKNLSLSQTCQFVNEEGKVQYWGKDGLWKSSFTRTLLNTRRVIGEWRSEAHDITRMMYPPIVDVKTYNKAVKLSNTNKTSKRAILYRSKHKTNLFTGIMTCGYCGNNINVRGKRNGEGRTRLYCSQDREKACKGHTAVYQTVEDAFLQFCTELDFTSIISPAETQLKLNSFQNELEQLESKKLSLETGLESLANFVMQGKASRTIQQKIDKEEQSLDLLNIQILEKQNQIRESNTEFIDGSIINYTYIELTKKLTELRSSDNEEDTNELYALRCRLSNHIASTVENITIMLHGFSAADNEDEIALVIKFTGCDTVRMINIKTKENHFFVTTKEDDTLYVEYDSQGNKYFKERYKYDDWSLHARQALSQARYERRAEALYNALSTRFEYEGAFIAANKLAEAMRSEEDDIENEAQSTAIIQARTQRIKDKLTKQYQKIEHEKLQRILKLYIKANEIQTNE</sequence>
<protein>
    <recommendedName>
        <fullName evidence="4">Recombinase domain-containing protein</fullName>
    </recommendedName>
</protein>
<gene>
    <name evidence="5" type="ORF">GCM10011501_14260</name>
</gene>
<dbReference type="Pfam" id="PF00239">
    <property type="entry name" value="Resolvase"/>
    <property type="match status" value="1"/>
</dbReference>
<proteinExistence type="predicted"/>
<keyword evidence="3" id="KW-0175">Coiled coil</keyword>
<feature type="coiled-coil region" evidence="3">
    <location>
        <begin position="387"/>
        <end position="455"/>
    </location>
</feature>
<dbReference type="InterPro" id="IPR025827">
    <property type="entry name" value="Zn_ribbon_recom_dom"/>
</dbReference>
<comment type="caution">
    <text evidence="5">The sequence shown here is derived from an EMBL/GenBank/DDBJ whole genome shotgun (WGS) entry which is preliminary data.</text>
</comment>
<evidence type="ECO:0000256" key="2">
    <source>
        <dbReference type="ARBA" id="ARBA00023172"/>
    </source>
</evidence>
<evidence type="ECO:0000313" key="6">
    <source>
        <dbReference type="Proteomes" id="UP000626370"/>
    </source>
</evidence>
<keyword evidence="1" id="KW-0238">DNA-binding</keyword>
<keyword evidence="2" id="KW-0233">DNA recombination</keyword>
<name>A0ABQ3INI7_9GAMM</name>
<evidence type="ECO:0000256" key="3">
    <source>
        <dbReference type="SAM" id="Coils"/>
    </source>
</evidence>
<dbReference type="Pfam" id="PF13408">
    <property type="entry name" value="Zn_ribbon_recom"/>
    <property type="match status" value="1"/>
</dbReference>
<dbReference type="InterPro" id="IPR050639">
    <property type="entry name" value="SSR_resolvase"/>
</dbReference>